<dbReference type="Gene3D" id="3.90.1150.10">
    <property type="entry name" value="Aspartate Aminotransferase, domain 1"/>
    <property type="match status" value="1"/>
</dbReference>
<reference evidence="1 2" key="1">
    <citation type="submission" date="2016-05" db="EMBL/GenBank/DDBJ databases">
        <title>Genome Sequence of Pseudomonas citronellolis Strain SJTE-3, an Estrogens and Persistent Organic Pollutants degradation strain.</title>
        <authorList>
            <person name="Liang R."/>
        </authorList>
    </citation>
    <scope>NUCLEOTIDE SEQUENCE [LARGE SCALE GENOMIC DNA]</scope>
    <source>
        <strain evidence="1 2">SJTE-3</strain>
    </source>
</reference>
<organism evidence="1 2">
    <name type="scientific">Pseudomonas citronellolis</name>
    <dbReference type="NCBI Taxonomy" id="53408"/>
    <lineage>
        <taxon>Bacteria</taxon>
        <taxon>Pseudomonadati</taxon>
        <taxon>Pseudomonadota</taxon>
        <taxon>Gammaproteobacteria</taxon>
        <taxon>Pseudomonadales</taxon>
        <taxon>Pseudomonadaceae</taxon>
        <taxon>Pseudomonas</taxon>
    </lineage>
</organism>
<dbReference type="InterPro" id="IPR015422">
    <property type="entry name" value="PyrdxlP-dep_Trfase_small"/>
</dbReference>
<evidence type="ECO:0000313" key="1">
    <source>
        <dbReference type="EMBL" id="ANI13715.1"/>
    </source>
</evidence>
<dbReference type="SUPFAM" id="SSF53383">
    <property type="entry name" value="PLP-dependent transferases"/>
    <property type="match status" value="1"/>
</dbReference>
<accession>A0A1A9K813</accession>
<dbReference type="Proteomes" id="UP000077748">
    <property type="component" value="Chromosome"/>
</dbReference>
<dbReference type="RefSeq" id="WP_064582154.1">
    <property type="nucleotide sequence ID" value="NZ_CP015878.1"/>
</dbReference>
<dbReference type="AlphaFoldDB" id="A0A1A9K813"/>
<name>A0A1A9K813_9PSED</name>
<proteinExistence type="predicted"/>
<dbReference type="EMBL" id="CP015878">
    <property type="protein sequence ID" value="ANI13715.1"/>
    <property type="molecule type" value="Genomic_DNA"/>
</dbReference>
<evidence type="ECO:0008006" key="3">
    <source>
        <dbReference type="Google" id="ProtNLM"/>
    </source>
</evidence>
<dbReference type="InterPro" id="IPR015424">
    <property type="entry name" value="PyrdxlP-dep_Trfase"/>
</dbReference>
<sequence>MPLSTSGYGNVFGLWPAERAPRDFDEAARIANPGFSKALHLELRRAGLLLMPSPYGRLYLSFAHTDAVVEEMKAAFEQAVERLAEVLL</sequence>
<gene>
    <name evidence="1" type="ORF">A9C11_06820</name>
</gene>
<protein>
    <recommendedName>
        <fullName evidence="3">Glutamate-1-semialdehyde 2,1-aminomutase</fullName>
    </recommendedName>
</protein>
<evidence type="ECO:0000313" key="2">
    <source>
        <dbReference type="Proteomes" id="UP000077748"/>
    </source>
</evidence>